<accession>A0AAV8WVJ2</accession>
<evidence type="ECO:0000259" key="2">
    <source>
        <dbReference type="PROSITE" id="PS50853"/>
    </source>
</evidence>
<evidence type="ECO:0000313" key="4">
    <source>
        <dbReference type="Proteomes" id="UP001162156"/>
    </source>
</evidence>
<keyword evidence="1" id="KW-0732">Signal</keyword>
<keyword evidence="4" id="KW-1185">Reference proteome</keyword>
<dbReference type="PROSITE" id="PS50853">
    <property type="entry name" value="FN3"/>
    <property type="match status" value="1"/>
</dbReference>
<feature type="domain" description="Fibronectin type-III" evidence="2">
    <location>
        <begin position="93"/>
        <end position="187"/>
    </location>
</feature>
<dbReference type="SMART" id="SM00060">
    <property type="entry name" value="FN3"/>
    <property type="match status" value="1"/>
</dbReference>
<dbReference type="Proteomes" id="UP001162156">
    <property type="component" value="Unassembled WGS sequence"/>
</dbReference>
<name>A0AAV8WVJ2_9CUCU</name>
<dbReference type="EMBL" id="JANEYF010004688">
    <property type="protein sequence ID" value="KAJ8930363.1"/>
    <property type="molecule type" value="Genomic_DNA"/>
</dbReference>
<comment type="caution">
    <text evidence="3">The sequence shown here is derived from an EMBL/GenBank/DDBJ whole genome shotgun (WGS) entry which is preliminary data.</text>
</comment>
<feature type="chain" id="PRO_5043978750" description="Fibronectin type-III domain-containing protein" evidence="1">
    <location>
        <begin position="19"/>
        <end position="187"/>
    </location>
</feature>
<protein>
    <recommendedName>
        <fullName evidence="2">Fibronectin type-III domain-containing protein</fullName>
    </recommendedName>
</protein>
<evidence type="ECO:0000313" key="3">
    <source>
        <dbReference type="EMBL" id="KAJ8930363.1"/>
    </source>
</evidence>
<dbReference type="InterPro" id="IPR036116">
    <property type="entry name" value="FN3_sf"/>
</dbReference>
<dbReference type="Gene3D" id="2.60.40.10">
    <property type="entry name" value="Immunoglobulins"/>
    <property type="match status" value="1"/>
</dbReference>
<dbReference type="InterPro" id="IPR013783">
    <property type="entry name" value="Ig-like_fold"/>
</dbReference>
<dbReference type="AlphaFoldDB" id="A0AAV8WVJ2"/>
<feature type="signal peptide" evidence="1">
    <location>
        <begin position="1"/>
        <end position="18"/>
    </location>
</feature>
<proteinExistence type="predicted"/>
<organism evidence="3 4">
    <name type="scientific">Rhamnusium bicolor</name>
    <dbReference type="NCBI Taxonomy" id="1586634"/>
    <lineage>
        <taxon>Eukaryota</taxon>
        <taxon>Metazoa</taxon>
        <taxon>Ecdysozoa</taxon>
        <taxon>Arthropoda</taxon>
        <taxon>Hexapoda</taxon>
        <taxon>Insecta</taxon>
        <taxon>Pterygota</taxon>
        <taxon>Neoptera</taxon>
        <taxon>Endopterygota</taxon>
        <taxon>Coleoptera</taxon>
        <taxon>Polyphaga</taxon>
        <taxon>Cucujiformia</taxon>
        <taxon>Chrysomeloidea</taxon>
        <taxon>Cerambycidae</taxon>
        <taxon>Lepturinae</taxon>
        <taxon>Rhagiini</taxon>
        <taxon>Rhamnusium</taxon>
    </lineage>
</organism>
<reference evidence="3" key="1">
    <citation type="journal article" date="2023" name="Insect Mol. Biol.">
        <title>Genome sequencing provides insights into the evolution of gene families encoding plant cell wall-degrading enzymes in longhorned beetles.</title>
        <authorList>
            <person name="Shin N.R."/>
            <person name="Okamura Y."/>
            <person name="Kirsch R."/>
            <person name="Pauchet Y."/>
        </authorList>
    </citation>
    <scope>NUCLEOTIDE SEQUENCE</scope>
    <source>
        <strain evidence="3">RBIC_L_NR</strain>
    </source>
</reference>
<gene>
    <name evidence="3" type="ORF">NQ314_016841</name>
</gene>
<dbReference type="SUPFAM" id="SSF49265">
    <property type="entry name" value="Fibronectin type III"/>
    <property type="match status" value="1"/>
</dbReference>
<dbReference type="InterPro" id="IPR003961">
    <property type="entry name" value="FN3_dom"/>
</dbReference>
<dbReference type="CDD" id="cd00063">
    <property type="entry name" value="FN3"/>
    <property type="match status" value="1"/>
</dbReference>
<sequence length="187" mass="20980">MLYIVSFLVFVVFNGVSAQDCEWGVDEQYTLCVHYYRVVIQNPEVIDVYVGNNYLIWDDLSPCSFYEFTVRAIYNLAIEGPIAETNYVAPPEPTGLPTLANVAAGTTHVNITWRLPSYIGNRCPITSLVVDGSPYYSQAFPIEDHPQRPNPTINISPLNPDTMYFLRIYVVNSGGMSNPFLIAVQTI</sequence>
<evidence type="ECO:0000256" key="1">
    <source>
        <dbReference type="SAM" id="SignalP"/>
    </source>
</evidence>